<keyword evidence="1" id="KW-0560">Oxidoreductase</keyword>
<gene>
    <name evidence="3" type="ORF">SacazDRAFT_00062</name>
</gene>
<dbReference type="Proteomes" id="UP000004705">
    <property type="component" value="Chromosome"/>
</dbReference>
<dbReference type="GO" id="GO:0016627">
    <property type="term" value="F:oxidoreductase activity, acting on the CH-CH group of donors"/>
    <property type="evidence" value="ECO:0007669"/>
    <property type="project" value="TreeGrafter"/>
</dbReference>
<dbReference type="Gene3D" id="2.30.110.10">
    <property type="entry name" value="Electron Transport, Fmn-binding Protein, Chain A"/>
    <property type="match status" value="1"/>
</dbReference>
<proteinExistence type="predicted"/>
<dbReference type="EMBL" id="CM001466">
    <property type="protein sequence ID" value="EHY87050.1"/>
    <property type="molecule type" value="Genomic_DNA"/>
</dbReference>
<dbReference type="SUPFAM" id="SSF50475">
    <property type="entry name" value="FMN-binding split barrel"/>
    <property type="match status" value="1"/>
</dbReference>
<evidence type="ECO:0000313" key="4">
    <source>
        <dbReference type="Proteomes" id="UP000004705"/>
    </source>
</evidence>
<dbReference type="GO" id="GO:0005829">
    <property type="term" value="C:cytosol"/>
    <property type="evidence" value="ECO:0007669"/>
    <property type="project" value="TreeGrafter"/>
</dbReference>
<protein>
    <submittedName>
        <fullName evidence="3">PPOX class probable F420-dependent enzyme</fullName>
    </submittedName>
</protein>
<accession>H8G3H2</accession>
<dbReference type="RefSeq" id="WP_005437528.1">
    <property type="nucleotide sequence ID" value="NZ_CM001466.1"/>
</dbReference>
<evidence type="ECO:0000256" key="1">
    <source>
        <dbReference type="ARBA" id="ARBA00023002"/>
    </source>
</evidence>
<dbReference type="PANTHER" id="PTHR35176">
    <property type="entry name" value="HEME OXYGENASE HI_0854-RELATED"/>
    <property type="match status" value="1"/>
</dbReference>
<dbReference type="InterPro" id="IPR012349">
    <property type="entry name" value="Split_barrel_FMN-bd"/>
</dbReference>
<evidence type="ECO:0000259" key="2">
    <source>
        <dbReference type="Pfam" id="PF01243"/>
    </source>
</evidence>
<dbReference type="InterPro" id="IPR019920">
    <property type="entry name" value="F420-binding_dom_put"/>
</dbReference>
<organism evidence="3 4">
    <name type="scientific">Saccharomonospora azurea NA-128</name>
    <dbReference type="NCBI Taxonomy" id="882081"/>
    <lineage>
        <taxon>Bacteria</taxon>
        <taxon>Bacillati</taxon>
        <taxon>Actinomycetota</taxon>
        <taxon>Actinomycetes</taxon>
        <taxon>Pseudonocardiales</taxon>
        <taxon>Pseudonocardiaceae</taxon>
        <taxon>Saccharomonospora</taxon>
    </lineage>
</organism>
<dbReference type="PANTHER" id="PTHR35176:SF1">
    <property type="entry name" value="F420H(2)-DEPENDENT BILIVERDIN REDUCTASE"/>
    <property type="match status" value="1"/>
</dbReference>
<dbReference type="InterPro" id="IPR011576">
    <property type="entry name" value="Pyridox_Oxase_N"/>
</dbReference>
<dbReference type="InterPro" id="IPR052019">
    <property type="entry name" value="F420H2_bilvrd_red/Heme_oxyg"/>
</dbReference>
<keyword evidence="4" id="KW-1185">Reference proteome</keyword>
<dbReference type="GO" id="GO:0070967">
    <property type="term" value="F:coenzyme F420 binding"/>
    <property type="evidence" value="ECO:0007669"/>
    <property type="project" value="TreeGrafter"/>
</dbReference>
<feature type="domain" description="Pyridoxamine 5'-phosphate oxidase N-terminal" evidence="2">
    <location>
        <begin position="16"/>
        <end position="108"/>
    </location>
</feature>
<dbReference type="AlphaFoldDB" id="H8G3H2"/>
<dbReference type="HOGENOM" id="CLU_123922_2_0_11"/>
<name>H8G3H2_9PSEU</name>
<dbReference type="Pfam" id="PF01243">
    <property type="entry name" value="PNPOx_N"/>
    <property type="match status" value="1"/>
</dbReference>
<sequence length="141" mass="15590">MDRAEWWSFAREGTRTAKVGVVTSRGTPHVTPVWFTLTDSGGDAVVFTTGTGTVKGRALRRDPRVSIVVDDERAPYSFVQFTAEASLSDDVETMFPWAVRIAERYMGPEEAEEFGRRNAVPGEMLVMARITKVVAYAALAE</sequence>
<reference evidence="3 4" key="1">
    <citation type="journal article" date="2012" name="Stand. Genomic Sci.">
        <title>Genome sequence of the soil bacterium Saccharomonospora azurea type strain (NA-128(T)).</title>
        <authorList>
            <person name="Klenk H.P."/>
            <person name="Held B."/>
            <person name="Lucas S."/>
            <person name="Lapidus A."/>
            <person name="Copeland A."/>
            <person name="Hammon N."/>
            <person name="Pitluck S."/>
            <person name="Goodwin L.A."/>
            <person name="Han C."/>
            <person name="Tapia R."/>
            <person name="Brambilla E.M."/>
            <person name="Potter G."/>
            <person name="Land M."/>
            <person name="Ivanova N."/>
            <person name="Rohde M."/>
            <person name="Goker M."/>
            <person name="Detter J.C."/>
            <person name="Kyrpides N.C."/>
            <person name="Woyke T."/>
        </authorList>
    </citation>
    <scope>NUCLEOTIDE SEQUENCE [LARGE SCALE GENOMIC DNA]</scope>
    <source>
        <strain evidence="3 4">NA-128</strain>
    </source>
</reference>
<evidence type="ECO:0000313" key="3">
    <source>
        <dbReference type="EMBL" id="EHY87050.1"/>
    </source>
</evidence>
<dbReference type="NCBIfam" id="TIGR03618">
    <property type="entry name" value="Rv1155_F420"/>
    <property type="match status" value="1"/>
</dbReference>